<dbReference type="Gene3D" id="1.10.10.60">
    <property type="entry name" value="Homeodomain-like"/>
    <property type="match status" value="2"/>
</dbReference>
<evidence type="ECO:0000313" key="4">
    <source>
        <dbReference type="RefSeq" id="XP_035685563.1"/>
    </source>
</evidence>
<dbReference type="Pfam" id="PF13837">
    <property type="entry name" value="Myb_DNA-bind_4"/>
    <property type="match status" value="2"/>
</dbReference>
<feature type="domain" description="Myb/SANT-like DNA-binding" evidence="2">
    <location>
        <begin position="7"/>
        <end position="97"/>
    </location>
</feature>
<reference evidence="3" key="1">
    <citation type="journal article" date="2020" name="Nat. Ecol. Evol.">
        <title>Deeply conserved synteny resolves early events in vertebrate evolution.</title>
        <authorList>
            <person name="Simakov O."/>
            <person name="Marletaz F."/>
            <person name="Yue J.X."/>
            <person name="O'Connell B."/>
            <person name="Jenkins J."/>
            <person name="Brandt A."/>
            <person name="Calef R."/>
            <person name="Tung C.H."/>
            <person name="Huang T.K."/>
            <person name="Schmutz J."/>
            <person name="Satoh N."/>
            <person name="Yu J.K."/>
            <person name="Putnam N.H."/>
            <person name="Green R.E."/>
            <person name="Rokhsar D.S."/>
        </authorList>
    </citation>
    <scope>NUCLEOTIDE SEQUENCE [LARGE SCALE GENOMIC DNA]</scope>
    <source>
        <strain evidence="3">S238N-H82</strain>
    </source>
</reference>
<organism evidence="3 4">
    <name type="scientific">Branchiostoma floridae</name>
    <name type="common">Florida lancelet</name>
    <name type="synonym">Amphioxus</name>
    <dbReference type="NCBI Taxonomy" id="7739"/>
    <lineage>
        <taxon>Eukaryota</taxon>
        <taxon>Metazoa</taxon>
        <taxon>Chordata</taxon>
        <taxon>Cephalochordata</taxon>
        <taxon>Leptocardii</taxon>
        <taxon>Amphioxiformes</taxon>
        <taxon>Branchiostomatidae</taxon>
        <taxon>Branchiostoma</taxon>
    </lineage>
</organism>
<feature type="compositionally biased region" description="Low complexity" evidence="1">
    <location>
        <begin position="279"/>
        <end position="297"/>
    </location>
</feature>
<feature type="compositionally biased region" description="Acidic residues" evidence="1">
    <location>
        <begin position="117"/>
        <end position="128"/>
    </location>
</feature>
<feature type="compositionally biased region" description="Low complexity" evidence="1">
    <location>
        <begin position="256"/>
        <end position="266"/>
    </location>
</feature>
<feature type="region of interest" description="Disordered" evidence="1">
    <location>
        <begin position="240"/>
        <end position="324"/>
    </location>
</feature>
<dbReference type="OMA" id="NWCELAD"/>
<proteinExistence type="predicted"/>
<gene>
    <name evidence="4" type="primary">LOC118422153</name>
</gene>
<name>A0A9J7LNQ4_BRAFL</name>
<dbReference type="AlphaFoldDB" id="A0A9J7LNQ4"/>
<evidence type="ECO:0000256" key="1">
    <source>
        <dbReference type="SAM" id="MobiDB-lite"/>
    </source>
</evidence>
<keyword evidence="3" id="KW-1185">Reference proteome</keyword>
<dbReference type="KEGG" id="bfo:118422153"/>
<accession>A0A9J7LNQ4</accession>
<dbReference type="GeneID" id="118422153"/>
<reference evidence="4" key="2">
    <citation type="submission" date="2025-08" db="UniProtKB">
        <authorList>
            <consortium name="RefSeq"/>
        </authorList>
    </citation>
    <scope>IDENTIFICATION</scope>
    <source>
        <strain evidence="4">S238N-H82</strain>
        <tissue evidence="4">Testes</tissue>
    </source>
</reference>
<dbReference type="InterPro" id="IPR044822">
    <property type="entry name" value="Myb_DNA-bind_4"/>
</dbReference>
<dbReference type="PANTHER" id="PTHR47595:SF1">
    <property type="entry name" value="MYB_SANT-LIKE DNA-BINDING DOMAIN-CONTAINING PROTEIN"/>
    <property type="match status" value="1"/>
</dbReference>
<feature type="compositionally biased region" description="Acidic residues" evidence="1">
    <location>
        <begin position="244"/>
        <end position="255"/>
    </location>
</feature>
<dbReference type="PANTHER" id="PTHR47595">
    <property type="entry name" value="HEAT SHOCK 70 KDA PROTEIN 14"/>
    <property type="match status" value="1"/>
</dbReference>
<feature type="domain" description="Myb/SANT-like DNA-binding" evidence="2">
    <location>
        <begin position="134"/>
        <end position="228"/>
    </location>
</feature>
<sequence>MAANWSSDWSDEETVLLISIWGDQKIQEKLDRFCRKQEVVFREISKAMREGGFDKTAAQCQSKTEALRTNYHDVLDHNHMSRGRDCITMPFFSELDEFLRHRPTSRPRLVIESMVLTEDESDSEDSDDNTNSSSDWSDEETALLISIWGDQEIQKKLIPKKLDKVNGKQKVFEEISKAMGEGGFDKTAAQCRWKTKALRWKYNDVLDHNQLNGRNKWITMPFFSELDQFLRYLPIRRRPSSAEYDSDSGDSDDNTSLDCSDLSGSENDGDQSDSDSDDSQSSRSSTSSSGSNVGDNNAPQAKRGKFSSALRRRGGNGTRQKRNKMKAALEAFAKGLQSSYSKSIEEDFKFQLELQKKQFEHEVNMWKKILQTFASFLRPLAWHQPQGPAPVQLQGAWGSAGQQQPYSGGGAGPVPPRGQVQRYIGGLGGPSPVPPQGQVQPYSGGCPVTPQGQQQPYRGGWGGAGPVPPQGQVQRYSGGWGGASLVSQQGQVQPYSGGPVSPQGQMQWGGAALWQDVGWCWSHTPPAGASRWNWCELADDMLIVVEC</sequence>
<evidence type="ECO:0000259" key="2">
    <source>
        <dbReference type="Pfam" id="PF13837"/>
    </source>
</evidence>
<feature type="region of interest" description="Disordered" evidence="1">
    <location>
        <begin position="116"/>
        <end position="137"/>
    </location>
</feature>
<feature type="compositionally biased region" description="Basic residues" evidence="1">
    <location>
        <begin position="302"/>
        <end position="324"/>
    </location>
</feature>
<dbReference type="OrthoDB" id="691673at2759"/>
<dbReference type="RefSeq" id="XP_035685563.1">
    <property type="nucleotide sequence ID" value="XM_035829670.1"/>
</dbReference>
<feature type="region of interest" description="Disordered" evidence="1">
    <location>
        <begin position="392"/>
        <end position="416"/>
    </location>
</feature>
<evidence type="ECO:0000313" key="3">
    <source>
        <dbReference type="Proteomes" id="UP000001554"/>
    </source>
</evidence>
<protein>
    <submittedName>
        <fullName evidence="4">Uncharacterized protein LOC118422153</fullName>
    </submittedName>
</protein>
<dbReference type="Proteomes" id="UP000001554">
    <property type="component" value="Chromosome 9"/>
</dbReference>
<feature type="compositionally biased region" description="Acidic residues" evidence="1">
    <location>
        <begin position="267"/>
        <end position="278"/>
    </location>
</feature>